<dbReference type="Proteomes" id="UP001157353">
    <property type="component" value="Unassembled WGS sequence"/>
</dbReference>
<keyword evidence="5" id="KW-0029">Amino-acid transport</keyword>
<dbReference type="PROSITE" id="PS50893">
    <property type="entry name" value="ABC_TRANSPORTER_2"/>
    <property type="match status" value="1"/>
</dbReference>
<dbReference type="EMBL" id="BSPQ01000005">
    <property type="protein sequence ID" value="GLS90766.1"/>
    <property type="molecule type" value="Genomic_DNA"/>
</dbReference>
<keyword evidence="2" id="KW-0813">Transport</keyword>
<evidence type="ECO:0000313" key="8">
    <source>
        <dbReference type="Proteomes" id="UP001157353"/>
    </source>
</evidence>
<dbReference type="InterPro" id="IPR003593">
    <property type="entry name" value="AAA+_ATPase"/>
</dbReference>
<gene>
    <name evidence="7" type="ORF">GCM10007916_18330</name>
</gene>
<protein>
    <submittedName>
        <fullName evidence="7">ABC transporter ATP-binding protein</fullName>
    </submittedName>
</protein>
<evidence type="ECO:0000259" key="6">
    <source>
        <dbReference type="PROSITE" id="PS50893"/>
    </source>
</evidence>
<dbReference type="RefSeq" id="WP_284203885.1">
    <property type="nucleotide sequence ID" value="NZ_BSPQ01000005.1"/>
</dbReference>
<dbReference type="InterPro" id="IPR052156">
    <property type="entry name" value="BCAA_Transport_ATP-bd_LivF"/>
</dbReference>
<dbReference type="InterPro" id="IPR003439">
    <property type="entry name" value="ABC_transporter-like_ATP-bd"/>
</dbReference>
<dbReference type="CDD" id="cd03224">
    <property type="entry name" value="ABC_TM1139_LivF_branched"/>
    <property type="match status" value="1"/>
</dbReference>
<dbReference type="InterPro" id="IPR027417">
    <property type="entry name" value="P-loop_NTPase"/>
</dbReference>
<dbReference type="PANTHER" id="PTHR43820">
    <property type="entry name" value="HIGH-AFFINITY BRANCHED-CHAIN AMINO ACID TRANSPORT ATP-BINDING PROTEIN LIVF"/>
    <property type="match status" value="1"/>
</dbReference>
<dbReference type="Gene3D" id="3.40.50.300">
    <property type="entry name" value="P-loop containing nucleotide triphosphate hydrolases"/>
    <property type="match status" value="1"/>
</dbReference>
<name>A0ABQ6E178_9GAMM</name>
<dbReference type="PANTHER" id="PTHR43820:SF5">
    <property type="entry name" value="HIGH-AFFINITY BRANCHED-CHAIN AMINO ACID TRANSPORT ATP-BINDING PROTEIN"/>
    <property type="match status" value="1"/>
</dbReference>
<dbReference type="GO" id="GO:0005524">
    <property type="term" value="F:ATP binding"/>
    <property type="evidence" value="ECO:0007669"/>
    <property type="project" value="UniProtKB-KW"/>
</dbReference>
<dbReference type="InterPro" id="IPR017780">
    <property type="entry name" value="ABC_transptr_urea_ATP-bd_UrtE"/>
</dbReference>
<organism evidence="7 8">
    <name type="scientific">Psychromonas marina</name>
    <dbReference type="NCBI Taxonomy" id="88364"/>
    <lineage>
        <taxon>Bacteria</taxon>
        <taxon>Pseudomonadati</taxon>
        <taxon>Pseudomonadota</taxon>
        <taxon>Gammaproteobacteria</taxon>
        <taxon>Alteromonadales</taxon>
        <taxon>Psychromonadaceae</taxon>
        <taxon>Psychromonas</taxon>
    </lineage>
</organism>
<dbReference type="SUPFAM" id="SSF52540">
    <property type="entry name" value="P-loop containing nucleoside triphosphate hydrolases"/>
    <property type="match status" value="1"/>
</dbReference>
<reference evidence="8" key="1">
    <citation type="journal article" date="2019" name="Int. J. Syst. Evol. Microbiol.">
        <title>The Global Catalogue of Microorganisms (GCM) 10K type strain sequencing project: providing services to taxonomists for standard genome sequencing and annotation.</title>
        <authorList>
            <consortium name="The Broad Institute Genomics Platform"/>
            <consortium name="The Broad Institute Genome Sequencing Center for Infectious Disease"/>
            <person name="Wu L."/>
            <person name="Ma J."/>
        </authorList>
    </citation>
    <scope>NUCLEOTIDE SEQUENCE [LARGE SCALE GENOMIC DNA]</scope>
    <source>
        <strain evidence="8">NBRC 103166</strain>
    </source>
</reference>
<feature type="domain" description="ABC transporter" evidence="6">
    <location>
        <begin position="2"/>
        <end position="231"/>
    </location>
</feature>
<dbReference type="SMART" id="SM00382">
    <property type="entry name" value="AAA"/>
    <property type="match status" value="1"/>
</dbReference>
<comment type="caution">
    <text evidence="7">The sequence shown here is derived from an EMBL/GenBank/DDBJ whole genome shotgun (WGS) entry which is preliminary data.</text>
</comment>
<evidence type="ECO:0000256" key="3">
    <source>
        <dbReference type="ARBA" id="ARBA00022741"/>
    </source>
</evidence>
<evidence type="ECO:0000256" key="4">
    <source>
        <dbReference type="ARBA" id="ARBA00022840"/>
    </source>
</evidence>
<evidence type="ECO:0000313" key="7">
    <source>
        <dbReference type="EMBL" id="GLS90766.1"/>
    </source>
</evidence>
<dbReference type="Pfam" id="PF00005">
    <property type="entry name" value="ABC_tran"/>
    <property type="match status" value="1"/>
</dbReference>
<keyword evidence="8" id="KW-1185">Reference proteome</keyword>
<proteinExistence type="inferred from homology"/>
<keyword evidence="3" id="KW-0547">Nucleotide-binding</keyword>
<dbReference type="NCBIfam" id="TIGR03410">
    <property type="entry name" value="urea_trans_UrtE"/>
    <property type="match status" value="1"/>
</dbReference>
<sequence length="231" mass="25621">MIELTAVNQKYGGTQILWDLDLKIKKGSRTCIMGRNGVGKTTLLKTIMGLLPISSGSLMINDLDMSKGSVEKRPEIGVGYVPQGRHIFPQLTVEENLKISLNCKRQTSKTIPNHIFKLFPVLKEMLHRRGGDLSGGQQQQLAIGRALVLNPDILILDEPNEGIQPNIVQLIRDVLLKLNKENGMTIILVEQKLPFARAVGENFHLMEKGQVIASGEMSELDDELVSKYLAV</sequence>
<keyword evidence="4 7" id="KW-0067">ATP-binding</keyword>
<evidence type="ECO:0000256" key="1">
    <source>
        <dbReference type="ARBA" id="ARBA00005417"/>
    </source>
</evidence>
<evidence type="ECO:0000256" key="2">
    <source>
        <dbReference type="ARBA" id="ARBA00022448"/>
    </source>
</evidence>
<evidence type="ECO:0000256" key="5">
    <source>
        <dbReference type="ARBA" id="ARBA00022970"/>
    </source>
</evidence>
<accession>A0ABQ6E178</accession>
<comment type="similarity">
    <text evidence="1">Belongs to the ABC transporter superfamily.</text>
</comment>